<organism evidence="2">
    <name type="scientific">marine sediment metagenome</name>
    <dbReference type="NCBI Taxonomy" id="412755"/>
    <lineage>
        <taxon>unclassified sequences</taxon>
        <taxon>metagenomes</taxon>
        <taxon>ecological metagenomes</taxon>
    </lineage>
</organism>
<dbReference type="SUPFAM" id="SSF51182">
    <property type="entry name" value="RmlC-like cupins"/>
    <property type="match status" value="1"/>
</dbReference>
<protein>
    <recommendedName>
        <fullName evidence="1">Cupin type-2 domain-containing protein</fullName>
    </recommendedName>
</protein>
<dbReference type="Pfam" id="PF07883">
    <property type="entry name" value="Cupin_2"/>
    <property type="match status" value="1"/>
</dbReference>
<name>A0A0F9CT13_9ZZZZ</name>
<gene>
    <name evidence="2" type="ORF">LCGC14_2572590</name>
</gene>
<proteinExistence type="predicted"/>
<comment type="caution">
    <text evidence="2">The sequence shown here is derived from an EMBL/GenBank/DDBJ whole genome shotgun (WGS) entry which is preliminary data.</text>
</comment>
<dbReference type="EMBL" id="LAZR01042747">
    <property type="protein sequence ID" value="KKL08766.1"/>
    <property type="molecule type" value="Genomic_DNA"/>
</dbReference>
<feature type="domain" description="Cupin type-2" evidence="1">
    <location>
        <begin position="23"/>
        <end position="91"/>
    </location>
</feature>
<evidence type="ECO:0000313" key="2">
    <source>
        <dbReference type="EMBL" id="KKL08766.1"/>
    </source>
</evidence>
<dbReference type="InterPro" id="IPR014710">
    <property type="entry name" value="RmlC-like_jellyroll"/>
</dbReference>
<sequence>MKKGKVWGETTCIHIGTMSETHYIEFKKGGFSSEHLHERKTNSFYVISGKLQISVWPEGDDLEDKTILEAGQETTIPVGVKHKFEGLTDGSAIEVYEFRHPGADIKRFTQGGLEK</sequence>
<accession>A0A0F9CT13</accession>
<dbReference type="InterPro" id="IPR013096">
    <property type="entry name" value="Cupin_2"/>
</dbReference>
<reference evidence="2" key="1">
    <citation type="journal article" date="2015" name="Nature">
        <title>Complex archaea that bridge the gap between prokaryotes and eukaryotes.</title>
        <authorList>
            <person name="Spang A."/>
            <person name="Saw J.H."/>
            <person name="Jorgensen S.L."/>
            <person name="Zaremba-Niedzwiedzka K."/>
            <person name="Martijn J."/>
            <person name="Lind A.E."/>
            <person name="van Eijk R."/>
            <person name="Schleper C."/>
            <person name="Guy L."/>
            <person name="Ettema T.J."/>
        </authorList>
    </citation>
    <scope>NUCLEOTIDE SEQUENCE</scope>
</reference>
<dbReference type="Gene3D" id="2.60.120.10">
    <property type="entry name" value="Jelly Rolls"/>
    <property type="match status" value="1"/>
</dbReference>
<dbReference type="AlphaFoldDB" id="A0A0F9CT13"/>
<evidence type="ECO:0000259" key="1">
    <source>
        <dbReference type="Pfam" id="PF07883"/>
    </source>
</evidence>
<dbReference type="InterPro" id="IPR011051">
    <property type="entry name" value="RmlC_Cupin_sf"/>
</dbReference>